<reference evidence="3 4" key="1">
    <citation type="submission" date="2023-05" db="EMBL/GenBank/DDBJ databases">
        <title>Pseudodonghicola sp. nov.</title>
        <authorList>
            <person name="Huang J."/>
        </authorList>
    </citation>
    <scope>NUCLEOTIDE SEQUENCE [LARGE SCALE GENOMIC DNA]</scope>
    <source>
        <strain evidence="3 4">IC7</strain>
    </source>
</reference>
<dbReference type="RefSeq" id="WP_284479910.1">
    <property type="nucleotide sequence ID" value="NZ_JASNJD010000003.1"/>
</dbReference>
<feature type="transmembrane region" description="Helical" evidence="1">
    <location>
        <begin position="164"/>
        <end position="185"/>
    </location>
</feature>
<keyword evidence="1" id="KW-0812">Transmembrane</keyword>
<dbReference type="InterPro" id="IPR000326">
    <property type="entry name" value="PAP2/HPO"/>
</dbReference>
<protein>
    <submittedName>
        <fullName evidence="3">Phosphatase PAP2 family protein</fullName>
    </submittedName>
</protein>
<evidence type="ECO:0000313" key="3">
    <source>
        <dbReference type="EMBL" id="MDK3017090.1"/>
    </source>
</evidence>
<dbReference type="SUPFAM" id="SSF48317">
    <property type="entry name" value="Acid phosphatase/Vanadium-dependent haloperoxidase"/>
    <property type="match status" value="1"/>
</dbReference>
<dbReference type="CDD" id="cd01610">
    <property type="entry name" value="PAP2_like"/>
    <property type="match status" value="1"/>
</dbReference>
<sequence>MTSPSHRSLLTDPANPDTLFAGRPWLRRVMRRFGVYIMMAIVMVAFGLSDRKLEHIGDNVQIAVPLAGLACAAATGDGVRYFGRFLLLSSTYNTSKRLLGEAPINIRPNGGTAGFPSGHTAATVFGASWLVNSCLTENRVAKGIAILSAGFVGGSRIAVGAHNIWQVLAGAVLGWMVQCLALVWFDRLFSRGLAGAGRLIRLGAQTLYRALRQGLAQIDPATRQRVRQPVPVQRNR</sequence>
<dbReference type="Proteomes" id="UP001243757">
    <property type="component" value="Unassembled WGS sequence"/>
</dbReference>
<dbReference type="PANTHER" id="PTHR14969">
    <property type="entry name" value="SPHINGOSINE-1-PHOSPHATE PHOSPHOHYDROLASE"/>
    <property type="match status" value="1"/>
</dbReference>
<name>A0ABT7EXT8_9RHOB</name>
<feature type="domain" description="Phosphatidic acid phosphatase type 2/haloperoxidase" evidence="2">
    <location>
        <begin position="36"/>
        <end position="182"/>
    </location>
</feature>
<gene>
    <name evidence="3" type="ORF">QO033_05350</name>
</gene>
<keyword evidence="4" id="KW-1185">Reference proteome</keyword>
<dbReference type="Pfam" id="PF01569">
    <property type="entry name" value="PAP2"/>
    <property type="match status" value="1"/>
</dbReference>
<dbReference type="PANTHER" id="PTHR14969:SF13">
    <property type="entry name" value="AT30094P"/>
    <property type="match status" value="1"/>
</dbReference>
<feature type="transmembrane region" description="Helical" evidence="1">
    <location>
        <begin position="33"/>
        <end position="49"/>
    </location>
</feature>
<dbReference type="Gene3D" id="1.20.144.10">
    <property type="entry name" value="Phosphatidic acid phosphatase type 2/haloperoxidase"/>
    <property type="match status" value="1"/>
</dbReference>
<keyword evidence="1" id="KW-0472">Membrane</keyword>
<dbReference type="SMART" id="SM00014">
    <property type="entry name" value="acidPPc"/>
    <property type="match status" value="1"/>
</dbReference>
<dbReference type="EMBL" id="JASNJD010000003">
    <property type="protein sequence ID" value="MDK3017090.1"/>
    <property type="molecule type" value="Genomic_DNA"/>
</dbReference>
<organism evidence="3 4">
    <name type="scientific">Pseudodonghicola flavimaris</name>
    <dbReference type="NCBI Taxonomy" id="3050036"/>
    <lineage>
        <taxon>Bacteria</taxon>
        <taxon>Pseudomonadati</taxon>
        <taxon>Pseudomonadota</taxon>
        <taxon>Alphaproteobacteria</taxon>
        <taxon>Rhodobacterales</taxon>
        <taxon>Paracoccaceae</taxon>
        <taxon>Pseudodonghicola</taxon>
    </lineage>
</organism>
<comment type="caution">
    <text evidence="3">The sequence shown here is derived from an EMBL/GenBank/DDBJ whole genome shotgun (WGS) entry which is preliminary data.</text>
</comment>
<proteinExistence type="predicted"/>
<keyword evidence="1" id="KW-1133">Transmembrane helix</keyword>
<dbReference type="InterPro" id="IPR036938">
    <property type="entry name" value="PAP2/HPO_sf"/>
</dbReference>
<evidence type="ECO:0000259" key="2">
    <source>
        <dbReference type="SMART" id="SM00014"/>
    </source>
</evidence>
<evidence type="ECO:0000256" key="1">
    <source>
        <dbReference type="SAM" id="Phobius"/>
    </source>
</evidence>
<evidence type="ECO:0000313" key="4">
    <source>
        <dbReference type="Proteomes" id="UP001243757"/>
    </source>
</evidence>
<accession>A0ABT7EXT8</accession>